<keyword evidence="6" id="KW-1185">Reference proteome</keyword>
<comment type="catalytic activity">
    <reaction evidence="4">
        <text>O-phospho-L-tyrosyl-[protein] + H2O = L-tyrosyl-[protein] + phosphate</text>
        <dbReference type="Rhea" id="RHEA:10684"/>
        <dbReference type="Rhea" id="RHEA-COMP:10136"/>
        <dbReference type="Rhea" id="RHEA-COMP:20101"/>
        <dbReference type="ChEBI" id="CHEBI:15377"/>
        <dbReference type="ChEBI" id="CHEBI:43474"/>
        <dbReference type="ChEBI" id="CHEBI:46858"/>
        <dbReference type="ChEBI" id="CHEBI:61978"/>
        <dbReference type="EC" id="3.1.3.48"/>
    </reaction>
</comment>
<evidence type="ECO:0000313" key="5">
    <source>
        <dbReference type="EMBL" id="TWI81385.1"/>
    </source>
</evidence>
<proteinExistence type="inferred from homology"/>
<dbReference type="EC" id="3.1.3.48" evidence="2"/>
<reference evidence="5 6" key="1">
    <citation type="journal article" date="2015" name="Stand. Genomic Sci.">
        <title>Genomic Encyclopedia of Bacterial and Archaeal Type Strains, Phase III: the genomes of soil and plant-associated and newly described type strains.</title>
        <authorList>
            <person name="Whitman W.B."/>
            <person name="Woyke T."/>
            <person name="Klenk H.P."/>
            <person name="Zhou Y."/>
            <person name="Lilburn T.G."/>
            <person name="Beck B.J."/>
            <person name="De Vos P."/>
            <person name="Vandamme P."/>
            <person name="Eisen J.A."/>
            <person name="Garrity G."/>
            <person name="Hugenholtz P."/>
            <person name="Kyrpides N.C."/>
        </authorList>
    </citation>
    <scope>NUCLEOTIDE SEQUENCE [LARGE SCALE GENOMIC DNA]</scope>
    <source>
        <strain evidence="5 6">CGMCC 1.7271</strain>
    </source>
</reference>
<dbReference type="OrthoDB" id="9788539at2"/>
<evidence type="ECO:0000256" key="1">
    <source>
        <dbReference type="ARBA" id="ARBA00005750"/>
    </source>
</evidence>
<accession>A0A562SJF7</accession>
<dbReference type="GO" id="GO:0030145">
    <property type="term" value="F:manganese ion binding"/>
    <property type="evidence" value="ECO:0007669"/>
    <property type="project" value="InterPro"/>
</dbReference>
<dbReference type="InterPro" id="IPR016195">
    <property type="entry name" value="Pol/histidinol_Pase-like"/>
</dbReference>
<name>A0A562SJF7_9BACT</name>
<keyword evidence="3" id="KW-0378">Hydrolase</keyword>
<organism evidence="5 6">
    <name type="scientific">Lacibacter cauensis</name>
    <dbReference type="NCBI Taxonomy" id="510947"/>
    <lineage>
        <taxon>Bacteria</taxon>
        <taxon>Pseudomonadati</taxon>
        <taxon>Bacteroidota</taxon>
        <taxon>Chitinophagia</taxon>
        <taxon>Chitinophagales</taxon>
        <taxon>Chitinophagaceae</taxon>
        <taxon>Lacibacter</taxon>
    </lineage>
</organism>
<dbReference type="SUPFAM" id="SSF89550">
    <property type="entry name" value="PHP domain-like"/>
    <property type="match status" value="1"/>
</dbReference>
<evidence type="ECO:0000313" key="6">
    <source>
        <dbReference type="Proteomes" id="UP000316167"/>
    </source>
</evidence>
<dbReference type="Gene3D" id="3.20.20.140">
    <property type="entry name" value="Metal-dependent hydrolases"/>
    <property type="match status" value="1"/>
</dbReference>
<comment type="similarity">
    <text evidence="1">Belongs to the metallo-dependent hydrolases superfamily. CpsB/CapC family.</text>
</comment>
<comment type="caution">
    <text evidence="5">The sequence shown here is derived from an EMBL/GenBank/DDBJ whole genome shotgun (WGS) entry which is preliminary data.</text>
</comment>
<dbReference type="Proteomes" id="UP000316167">
    <property type="component" value="Unassembled WGS sequence"/>
</dbReference>
<evidence type="ECO:0000256" key="2">
    <source>
        <dbReference type="ARBA" id="ARBA00013064"/>
    </source>
</evidence>
<gene>
    <name evidence="5" type="ORF">IQ13_2403</name>
</gene>
<dbReference type="PANTHER" id="PTHR39181:SF1">
    <property type="entry name" value="TYROSINE-PROTEIN PHOSPHATASE YWQE"/>
    <property type="match status" value="1"/>
</dbReference>
<evidence type="ECO:0000256" key="4">
    <source>
        <dbReference type="ARBA" id="ARBA00051722"/>
    </source>
</evidence>
<dbReference type="EMBL" id="VLLE01000004">
    <property type="protein sequence ID" value="TWI81385.1"/>
    <property type="molecule type" value="Genomic_DNA"/>
</dbReference>
<dbReference type="PANTHER" id="PTHR39181">
    <property type="entry name" value="TYROSINE-PROTEIN PHOSPHATASE YWQE"/>
    <property type="match status" value="1"/>
</dbReference>
<dbReference type="Pfam" id="PF19567">
    <property type="entry name" value="CpsB_CapC"/>
    <property type="match status" value="1"/>
</dbReference>
<dbReference type="RefSeq" id="WP_144886583.1">
    <property type="nucleotide sequence ID" value="NZ_VLLE01000004.1"/>
</dbReference>
<dbReference type="GO" id="GO:0004725">
    <property type="term" value="F:protein tyrosine phosphatase activity"/>
    <property type="evidence" value="ECO:0007669"/>
    <property type="project" value="UniProtKB-EC"/>
</dbReference>
<sequence>MFGLFKKKKEEPAIVTIDYSALAVDMHSHLLPGIDDGSPDAATSVSYIQKMMELGYRKFITTPHAYPDLYPNTPETIKAAHAVLMQQLQQEGIDVEVRAAAEYFIDDSFADRLKSNEQFLTLHNNFVLVEISFMQPPPDLNEVLFELIVKGYQPVLAHPERYNFYHSKKEIYHRFKDQGCLLQVNLLSLIGYYGKSVQDAAHFLVQEKLVDLIGTDLHHQRHLEAMQHPQLMHELQTALQLNTILNSTLS</sequence>
<dbReference type="InterPro" id="IPR016667">
    <property type="entry name" value="Caps_polysacc_synth_CpsB/CapC"/>
</dbReference>
<evidence type="ECO:0000256" key="3">
    <source>
        <dbReference type="ARBA" id="ARBA00022801"/>
    </source>
</evidence>
<protein>
    <recommendedName>
        <fullName evidence="2">protein-tyrosine-phosphatase</fullName>
        <ecNumber evidence="2">3.1.3.48</ecNumber>
    </recommendedName>
</protein>
<dbReference type="AlphaFoldDB" id="A0A562SJF7"/>